<protein>
    <recommendedName>
        <fullName evidence="1">N-acetyltransferase domain-containing protein</fullName>
    </recommendedName>
</protein>
<evidence type="ECO:0000259" key="1">
    <source>
        <dbReference type="PROSITE" id="PS51186"/>
    </source>
</evidence>
<dbReference type="OrthoDB" id="164800at2"/>
<dbReference type="InterPro" id="IPR038740">
    <property type="entry name" value="BioF2-like_GNAT_dom"/>
</dbReference>
<dbReference type="Pfam" id="PF13480">
    <property type="entry name" value="Acetyltransf_6"/>
    <property type="match status" value="1"/>
</dbReference>
<dbReference type="Proteomes" id="UP000033900">
    <property type="component" value="Unassembled WGS sequence"/>
</dbReference>
<dbReference type="InterPro" id="IPR000182">
    <property type="entry name" value="GNAT_dom"/>
</dbReference>
<proteinExistence type="predicted"/>
<reference evidence="2 3" key="1">
    <citation type="submission" date="2015-02" db="EMBL/GenBank/DDBJ databases">
        <title>Draft genome sequences of ten Microbacterium spp. with emphasis on heavy metal contaminated environments.</title>
        <authorList>
            <person name="Corretto E."/>
        </authorList>
    </citation>
    <scope>NUCLEOTIDE SEQUENCE [LARGE SCALE GENOMIC DNA]</scope>
    <source>
        <strain evidence="2 3">SA35</strain>
    </source>
</reference>
<gene>
    <name evidence="2" type="ORF">RS84_02649</name>
</gene>
<dbReference type="STRING" id="273678.RS84_02649"/>
<dbReference type="EMBL" id="JYJB01000010">
    <property type="protein sequence ID" value="KJL46029.1"/>
    <property type="molecule type" value="Genomic_DNA"/>
</dbReference>
<comment type="caution">
    <text evidence="2">The sequence shown here is derived from an EMBL/GenBank/DDBJ whole genome shotgun (WGS) entry which is preliminary data.</text>
</comment>
<organism evidence="2 3">
    <name type="scientific">Microbacterium hydrocarbonoxydans</name>
    <dbReference type="NCBI Taxonomy" id="273678"/>
    <lineage>
        <taxon>Bacteria</taxon>
        <taxon>Bacillati</taxon>
        <taxon>Actinomycetota</taxon>
        <taxon>Actinomycetes</taxon>
        <taxon>Micrococcales</taxon>
        <taxon>Microbacteriaceae</taxon>
        <taxon>Microbacterium</taxon>
    </lineage>
</organism>
<keyword evidence="3" id="KW-1185">Reference proteome</keyword>
<name>A0A0M2HH70_9MICO</name>
<dbReference type="RefSeq" id="WP_045258275.1">
    <property type="nucleotide sequence ID" value="NZ_JYJB01000010.1"/>
</dbReference>
<accession>A0A0M2HH70</accession>
<dbReference type="Gene3D" id="3.40.630.30">
    <property type="match status" value="1"/>
</dbReference>
<evidence type="ECO:0000313" key="3">
    <source>
        <dbReference type="Proteomes" id="UP000033900"/>
    </source>
</evidence>
<dbReference type="SUPFAM" id="SSF55729">
    <property type="entry name" value="Acyl-CoA N-acyltransferases (Nat)"/>
    <property type="match status" value="1"/>
</dbReference>
<sequence length="260" mass="28310">MQRFLDAYDSQLRSGPETAHASEVIRRGPLHLAIFGGHRGFITYVDLGGADAVGIGALVDAALDHFRSRPEVTSVEWKARGHDVAPGLHEALVSRGFMPEEPESIMIGEATLLAQTVDLPDGVEIRLATTDEEVLAAGEMQGAVFDDPDWRSRAEALIERLRRDEGAELWIAVAEGAVICAGRLEAVAGTEFGGLWGGATEPSWRGRGIYRALTAERARSAMARGIRYLQSDSTEFSRPILERAGLLKVSTTTPYVWRRA</sequence>
<dbReference type="InterPro" id="IPR016181">
    <property type="entry name" value="Acyl_CoA_acyltransferase"/>
</dbReference>
<evidence type="ECO:0000313" key="2">
    <source>
        <dbReference type="EMBL" id="KJL46029.1"/>
    </source>
</evidence>
<dbReference type="GO" id="GO:0016747">
    <property type="term" value="F:acyltransferase activity, transferring groups other than amino-acyl groups"/>
    <property type="evidence" value="ECO:0007669"/>
    <property type="project" value="InterPro"/>
</dbReference>
<feature type="domain" description="N-acetyltransferase" evidence="1">
    <location>
        <begin position="123"/>
        <end position="260"/>
    </location>
</feature>
<dbReference type="AlphaFoldDB" id="A0A0M2HH70"/>
<dbReference type="PATRIC" id="fig|273678.4.peg.2652"/>
<dbReference type="PROSITE" id="PS51186">
    <property type="entry name" value="GNAT"/>
    <property type="match status" value="1"/>
</dbReference>